<keyword evidence="3" id="KW-1185">Reference proteome</keyword>
<dbReference type="InterPro" id="IPR032466">
    <property type="entry name" value="Metal_Hydrolase"/>
</dbReference>
<dbReference type="AlphaFoldDB" id="A0A2A2M2Z6"/>
<dbReference type="Gene3D" id="3.20.20.140">
    <property type="entry name" value="Metal-dependent hydrolases"/>
    <property type="match status" value="1"/>
</dbReference>
<organism evidence="2 3">
    <name type="scientific">Diploscapter pachys</name>
    <dbReference type="NCBI Taxonomy" id="2018661"/>
    <lineage>
        <taxon>Eukaryota</taxon>
        <taxon>Metazoa</taxon>
        <taxon>Ecdysozoa</taxon>
        <taxon>Nematoda</taxon>
        <taxon>Chromadorea</taxon>
        <taxon>Rhabditida</taxon>
        <taxon>Rhabditina</taxon>
        <taxon>Rhabditomorpha</taxon>
        <taxon>Rhabditoidea</taxon>
        <taxon>Rhabditidae</taxon>
        <taxon>Diploscapter</taxon>
    </lineage>
</organism>
<dbReference type="Proteomes" id="UP000218231">
    <property type="component" value="Unassembled WGS sequence"/>
</dbReference>
<gene>
    <name evidence="2" type="ORF">WR25_06713</name>
</gene>
<dbReference type="Pfam" id="PF19502">
    <property type="entry name" value="DUF6036"/>
    <property type="match status" value="1"/>
</dbReference>
<dbReference type="SUPFAM" id="SSF51556">
    <property type="entry name" value="Metallo-dependent hydrolases"/>
    <property type="match status" value="1"/>
</dbReference>
<accession>A0A2A2M2Z6</accession>
<feature type="domain" description="DUF6036" evidence="1">
    <location>
        <begin position="85"/>
        <end position="228"/>
    </location>
</feature>
<reference evidence="2 3" key="1">
    <citation type="journal article" date="2017" name="Curr. Biol.">
        <title>Genome architecture and evolution of a unichromosomal asexual nematode.</title>
        <authorList>
            <person name="Fradin H."/>
            <person name="Zegar C."/>
            <person name="Gutwein M."/>
            <person name="Lucas J."/>
            <person name="Kovtun M."/>
            <person name="Corcoran D."/>
            <person name="Baugh L.R."/>
            <person name="Kiontke K."/>
            <person name="Gunsalus K."/>
            <person name="Fitch D.H."/>
            <person name="Piano F."/>
        </authorList>
    </citation>
    <scope>NUCLEOTIDE SEQUENCE [LARGE SCALE GENOMIC DNA]</scope>
    <source>
        <strain evidence="2">PF1309</strain>
    </source>
</reference>
<evidence type="ECO:0000259" key="1">
    <source>
        <dbReference type="Pfam" id="PF19502"/>
    </source>
</evidence>
<dbReference type="InterPro" id="IPR045792">
    <property type="entry name" value="DUF6036"/>
</dbReference>
<comment type="caution">
    <text evidence="2">The sequence shown here is derived from an EMBL/GenBank/DDBJ whole genome shotgun (WGS) entry which is preliminary data.</text>
</comment>
<protein>
    <recommendedName>
        <fullName evidence="1">DUF6036 domain-containing protein</fullName>
    </recommendedName>
</protein>
<sequence length="415" mass="45400">MFPGQRNSPEYLPEIAQALAEVIGVDVEQLAKTSTHNACALFGWLAMDRLNATPPHLNTQSDLGQALISMFKSVEAEMVQEQAGPGALKIIIFGGCAVHLYTHHRVSVDVDAECYENSLAEPFDLQALLAEVPQAFFDAQSGRMLELHYDLHYTTTFGPIHEDYLERSLPLAEFPETSPLHIRIAAPVDIAISKLARASEQDLSDIHALLRSGLILTTDLRRLALEAIDVPKMAKRLDGNLFTSALDKLARSPLNEADDSTLVHVAQAVWYSDVDLVRRVGYLLEKLTRFSCASVHRVMDTRHALELFPHAMPIAQSPTAVRKRRDELAASWGLDEGLGKPTPETAAPTIRIASSIQPRNTRVCTKCVCAKARQGETGGGTAGVAPDCTGVHEHSEPRFNAVCASADTFRTEPSH</sequence>
<evidence type="ECO:0000313" key="2">
    <source>
        <dbReference type="EMBL" id="PAV92812.1"/>
    </source>
</evidence>
<dbReference type="EMBL" id="LIAE01005989">
    <property type="protein sequence ID" value="PAV92812.1"/>
    <property type="molecule type" value="Genomic_DNA"/>
</dbReference>
<evidence type="ECO:0000313" key="3">
    <source>
        <dbReference type="Proteomes" id="UP000218231"/>
    </source>
</evidence>
<proteinExistence type="predicted"/>
<name>A0A2A2M2Z6_9BILA</name>